<reference evidence="1" key="1">
    <citation type="submission" date="2022-07" db="EMBL/GenBank/DDBJ databases">
        <title>Genome Sequence of Lecanicillium saksenae.</title>
        <authorList>
            <person name="Buettner E."/>
        </authorList>
    </citation>
    <scope>NUCLEOTIDE SEQUENCE</scope>
    <source>
        <strain evidence="1">VT-O1</strain>
    </source>
</reference>
<protein>
    <submittedName>
        <fullName evidence="1">Uncharacterized protein</fullName>
    </submittedName>
</protein>
<proteinExistence type="predicted"/>
<sequence>MLHHSRSPQSLEASSSQPRTAAPATVARAGCSLPGASMPSILNEEDKDTVKRFVPKQSNKIQAVAVAKLYVAYPDPAKWTYTGLQGAIVLANDLVGNTYWLKMVDISVCAS</sequence>
<evidence type="ECO:0000313" key="1">
    <source>
        <dbReference type="EMBL" id="KAJ3488219.1"/>
    </source>
</evidence>
<keyword evidence="2" id="KW-1185">Reference proteome</keyword>
<evidence type="ECO:0000313" key="2">
    <source>
        <dbReference type="Proteomes" id="UP001148737"/>
    </source>
</evidence>
<name>A0ACC1QQB9_9HYPO</name>
<dbReference type="EMBL" id="JANAKD010000799">
    <property type="protein sequence ID" value="KAJ3488219.1"/>
    <property type="molecule type" value="Genomic_DNA"/>
</dbReference>
<accession>A0ACC1QQB9</accession>
<comment type="caution">
    <text evidence="1">The sequence shown here is derived from an EMBL/GenBank/DDBJ whole genome shotgun (WGS) entry which is preliminary data.</text>
</comment>
<dbReference type="Proteomes" id="UP001148737">
    <property type="component" value="Unassembled WGS sequence"/>
</dbReference>
<organism evidence="1 2">
    <name type="scientific">Lecanicillium saksenae</name>
    <dbReference type="NCBI Taxonomy" id="468837"/>
    <lineage>
        <taxon>Eukaryota</taxon>
        <taxon>Fungi</taxon>
        <taxon>Dikarya</taxon>
        <taxon>Ascomycota</taxon>
        <taxon>Pezizomycotina</taxon>
        <taxon>Sordariomycetes</taxon>
        <taxon>Hypocreomycetidae</taxon>
        <taxon>Hypocreales</taxon>
        <taxon>Cordycipitaceae</taxon>
        <taxon>Lecanicillium</taxon>
    </lineage>
</organism>
<gene>
    <name evidence="1" type="ORF">NLG97_g6236</name>
</gene>